<feature type="non-terminal residue" evidence="2">
    <location>
        <position position="1"/>
    </location>
</feature>
<evidence type="ECO:0000256" key="1">
    <source>
        <dbReference type="SAM" id="MobiDB-lite"/>
    </source>
</evidence>
<keyword evidence="3" id="KW-1185">Reference proteome</keyword>
<reference evidence="2 3" key="1">
    <citation type="journal article" date="2018" name="Front. Plant Sci.">
        <title>Red Clover (Trifolium pratense) and Zigzag Clover (T. medium) - A Picture of Genomic Similarities and Differences.</title>
        <authorList>
            <person name="Dluhosova J."/>
            <person name="Istvanek J."/>
            <person name="Nedelnik J."/>
            <person name="Repkova J."/>
        </authorList>
    </citation>
    <scope>NUCLEOTIDE SEQUENCE [LARGE SCALE GENOMIC DNA]</scope>
    <source>
        <strain evidence="3">cv. 10/8</strain>
        <tissue evidence="2">Leaf</tissue>
    </source>
</reference>
<feature type="compositionally biased region" description="Acidic residues" evidence="1">
    <location>
        <begin position="13"/>
        <end position="27"/>
    </location>
</feature>
<name>A0A392VYK5_9FABA</name>
<accession>A0A392VYK5</accession>
<proteinExistence type="predicted"/>
<dbReference type="EMBL" id="LXQA011275070">
    <property type="protein sequence ID" value="MCI91540.1"/>
    <property type="molecule type" value="Genomic_DNA"/>
</dbReference>
<evidence type="ECO:0000313" key="2">
    <source>
        <dbReference type="EMBL" id="MCI91540.1"/>
    </source>
</evidence>
<dbReference type="Proteomes" id="UP000265520">
    <property type="component" value="Unassembled WGS sequence"/>
</dbReference>
<protein>
    <submittedName>
        <fullName evidence="2">Uncharacterized protein</fullName>
    </submittedName>
</protein>
<comment type="caution">
    <text evidence="2">The sequence shown here is derived from an EMBL/GenBank/DDBJ whole genome shotgun (WGS) entry which is preliminary data.</text>
</comment>
<dbReference type="AlphaFoldDB" id="A0A392VYK5"/>
<sequence length="27" mass="2867">NLIKSMTQGAEERTEEETGNAEGAGED</sequence>
<feature type="region of interest" description="Disordered" evidence="1">
    <location>
        <begin position="1"/>
        <end position="27"/>
    </location>
</feature>
<evidence type="ECO:0000313" key="3">
    <source>
        <dbReference type="Proteomes" id="UP000265520"/>
    </source>
</evidence>
<organism evidence="2 3">
    <name type="scientific">Trifolium medium</name>
    <dbReference type="NCBI Taxonomy" id="97028"/>
    <lineage>
        <taxon>Eukaryota</taxon>
        <taxon>Viridiplantae</taxon>
        <taxon>Streptophyta</taxon>
        <taxon>Embryophyta</taxon>
        <taxon>Tracheophyta</taxon>
        <taxon>Spermatophyta</taxon>
        <taxon>Magnoliopsida</taxon>
        <taxon>eudicotyledons</taxon>
        <taxon>Gunneridae</taxon>
        <taxon>Pentapetalae</taxon>
        <taxon>rosids</taxon>
        <taxon>fabids</taxon>
        <taxon>Fabales</taxon>
        <taxon>Fabaceae</taxon>
        <taxon>Papilionoideae</taxon>
        <taxon>50 kb inversion clade</taxon>
        <taxon>NPAAA clade</taxon>
        <taxon>Hologalegina</taxon>
        <taxon>IRL clade</taxon>
        <taxon>Trifolieae</taxon>
        <taxon>Trifolium</taxon>
    </lineage>
</organism>